<comment type="caution">
    <text evidence="1">The sequence shown here is derived from an EMBL/GenBank/DDBJ whole genome shotgun (WGS) entry which is preliminary data.</text>
</comment>
<name>A0ABW7HJY2_9BURK</name>
<organism evidence="1 2">
    <name type="scientific">Pelomonas candidula</name>
    <dbReference type="NCBI Taxonomy" id="3299025"/>
    <lineage>
        <taxon>Bacteria</taxon>
        <taxon>Pseudomonadati</taxon>
        <taxon>Pseudomonadota</taxon>
        <taxon>Betaproteobacteria</taxon>
        <taxon>Burkholderiales</taxon>
        <taxon>Sphaerotilaceae</taxon>
        <taxon>Roseateles</taxon>
    </lineage>
</organism>
<evidence type="ECO:0000313" key="1">
    <source>
        <dbReference type="EMBL" id="MFG6490185.1"/>
    </source>
</evidence>
<gene>
    <name evidence="1" type="ORF">ACG04R_26170</name>
</gene>
<accession>A0ABW7HJY2</accession>
<dbReference type="Pfam" id="PF11162">
    <property type="entry name" value="DUF2946"/>
    <property type="match status" value="1"/>
</dbReference>
<dbReference type="Proteomes" id="UP001606134">
    <property type="component" value="Unassembled WGS sequence"/>
</dbReference>
<dbReference type="RefSeq" id="WP_394417002.1">
    <property type="nucleotide sequence ID" value="NZ_JBIGIC010000019.1"/>
</dbReference>
<proteinExistence type="predicted"/>
<evidence type="ECO:0000313" key="2">
    <source>
        <dbReference type="Proteomes" id="UP001606134"/>
    </source>
</evidence>
<reference evidence="1 2" key="1">
    <citation type="submission" date="2024-08" db="EMBL/GenBank/DDBJ databases">
        <authorList>
            <person name="Lu H."/>
        </authorList>
    </citation>
    <scope>NUCLEOTIDE SEQUENCE [LARGE SCALE GENOMIC DNA]</scope>
    <source>
        <strain evidence="1 2">BYS78W</strain>
    </source>
</reference>
<dbReference type="EMBL" id="JBIGIC010000019">
    <property type="protein sequence ID" value="MFG6490185.1"/>
    <property type="molecule type" value="Genomic_DNA"/>
</dbReference>
<dbReference type="InterPro" id="IPR021333">
    <property type="entry name" value="DUF2946"/>
</dbReference>
<protein>
    <submittedName>
        <fullName evidence="1">DUF2946 family protein</fullName>
    </submittedName>
</protein>
<keyword evidence="2" id="KW-1185">Reference proteome</keyword>
<sequence>MSRLTHARARRHSWWLLAVLVLGLLAPGISAALAHARGDFSAWQDICRAPGATGKTAEPKPIEKALDLLAHGHCAACHITAANVAPPPAVPFVSVRLDLGFEAPERFWTAPVTAHAWRPASARAPPVAI</sequence>